<dbReference type="Proteomes" id="UP000184287">
    <property type="component" value="Unassembled WGS sequence"/>
</dbReference>
<gene>
    <name evidence="1" type="ORF">SAMN04488522_108182</name>
</gene>
<organism evidence="1 2">
    <name type="scientific">Pedobacter caeni</name>
    <dbReference type="NCBI Taxonomy" id="288992"/>
    <lineage>
        <taxon>Bacteria</taxon>
        <taxon>Pseudomonadati</taxon>
        <taxon>Bacteroidota</taxon>
        <taxon>Sphingobacteriia</taxon>
        <taxon>Sphingobacteriales</taxon>
        <taxon>Sphingobacteriaceae</taxon>
        <taxon>Pedobacter</taxon>
    </lineage>
</organism>
<protein>
    <submittedName>
        <fullName evidence="1">Uncharacterized protein</fullName>
    </submittedName>
</protein>
<reference evidence="2" key="1">
    <citation type="submission" date="2016-11" db="EMBL/GenBank/DDBJ databases">
        <authorList>
            <person name="Varghese N."/>
            <person name="Submissions S."/>
        </authorList>
    </citation>
    <scope>NUCLEOTIDE SEQUENCE [LARGE SCALE GENOMIC DNA]</scope>
    <source>
        <strain evidence="2">DSM 16990</strain>
    </source>
</reference>
<dbReference type="OrthoDB" id="771201at2"/>
<proteinExistence type="predicted"/>
<sequence length="62" mass="7189">MHTEAHVKMVADTLLPGFLPKDPNEKILVFHFTLPPNENYKVSYLKTAKNEWVFSSSEKVDR</sequence>
<dbReference type="RefSeq" id="WP_073238125.1">
    <property type="nucleotide sequence ID" value="NZ_FQUQ01000008.1"/>
</dbReference>
<keyword evidence="2" id="KW-1185">Reference proteome</keyword>
<dbReference type="STRING" id="288992.SAMN04488522_108182"/>
<dbReference type="AlphaFoldDB" id="A0A1M5NKS3"/>
<name>A0A1M5NKS3_9SPHI</name>
<dbReference type="EMBL" id="FQUQ01000008">
    <property type="protein sequence ID" value="SHG90121.1"/>
    <property type="molecule type" value="Genomic_DNA"/>
</dbReference>
<accession>A0A1M5NKS3</accession>
<evidence type="ECO:0000313" key="2">
    <source>
        <dbReference type="Proteomes" id="UP000184287"/>
    </source>
</evidence>
<evidence type="ECO:0000313" key="1">
    <source>
        <dbReference type="EMBL" id="SHG90121.1"/>
    </source>
</evidence>